<evidence type="ECO:0000256" key="1">
    <source>
        <dbReference type="SAM" id="Phobius"/>
    </source>
</evidence>
<dbReference type="RefSeq" id="WP_164656720.1">
    <property type="nucleotide sequence ID" value="NZ_JAAIJR010000179.1"/>
</dbReference>
<evidence type="ECO:0000313" key="3">
    <source>
        <dbReference type="Proteomes" id="UP000471640"/>
    </source>
</evidence>
<evidence type="ECO:0000313" key="2">
    <source>
        <dbReference type="EMBL" id="NEX23282.1"/>
    </source>
</evidence>
<dbReference type="SUPFAM" id="SSF54523">
    <property type="entry name" value="Pili subunits"/>
    <property type="match status" value="1"/>
</dbReference>
<keyword evidence="1" id="KW-0472">Membrane</keyword>
<dbReference type="PANTHER" id="PTHR30093">
    <property type="entry name" value="GENERAL SECRETION PATHWAY PROTEIN G"/>
    <property type="match status" value="1"/>
</dbReference>
<gene>
    <name evidence="2" type="ORF">G3480_23795</name>
</gene>
<sequence>MQAPQFAGRGFTLIELMITVAIVGILAAIAYPSYQNSIRSSWRSNAAGCLSDLAQSMERRYTASTPMSYTFADAAAQTAFLNGRACTQEGSMPQRYAFAFSAAPTVNAFSLQATPVAGGPQAADTCGTLTLNEMGQKGADSAVSTCWKR</sequence>
<dbReference type="InterPro" id="IPR031982">
    <property type="entry name" value="PilE-like"/>
</dbReference>
<dbReference type="InterPro" id="IPR045584">
    <property type="entry name" value="Pilin-like"/>
</dbReference>
<dbReference type="AlphaFoldDB" id="A0A6P1E426"/>
<dbReference type="EMBL" id="JAAIJR010000179">
    <property type="protein sequence ID" value="NEX23282.1"/>
    <property type="molecule type" value="Genomic_DNA"/>
</dbReference>
<dbReference type="NCBIfam" id="TIGR02532">
    <property type="entry name" value="IV_pilin_GFxxxE"/>
    <property type="match status" value="1"/>
</dbReference>
<comment type="caution">
    <text evidence="2">The sequence shown here is derived from an EMBL/GenBank/DDBJ whole genome shotgun (WGS) entry which is preliminary data.</text>
</comment>
<reference evidence="3" key="1">
    <citation type="journal article" date="2020" name="Microbiol. Resour. Announc.">
        <title>Draft Genome Sequences of Thiorhodococcus mannitoliphagus and Thiorhodococcus minor, Purple Sulfur Photosynthetic Bacteria in the Gammaproteobacterial Family Chromatiaceae.</title>
        <authorList>
            <person name="Aviles F.A."/>
            <person name="Meyer T.E."/>
            <person name="Kyndt J.A."/>
        </authorList>
    </citation>
    <scope>NUCLEOTIDE SEQUENCE [LARGE SCALE GENOMIC DNA]</scope>
    <source>
        <strain evidence="3">DSM 18266</strain>
    </source>
</reference>
<dbReference type="Pfam" id="PF16732">
    <property type="entry name" value="ComP_DUS"/>
    <property type="match status" value="1"/>
</dbReference>
<keyword evidence="3" id="KW-1185">Reference proteome</keyword>
<dbReference type="InterPro" id="IPR012902">
    <property type="entry name" value="N_methyl_site"/>
</dbReference>
<reference evidence="2 3" key="2">
    <citation type="submission" date="2020-02" db="EMBL/GenBank/DDBJ databases">
        <title>Genome sequences of Thiorhodococcus mannitoliphagus and Thiorhodococcus minor, purple sulfur photosynthetic bacteria in the gammaproteobacterial family, Chromatiaceae.</title>
        <authorList>
            <person name="Aviles F.A."/>
            <person name="Meyer T.E."/>
            <person name="Kyndt J.A."/>
        </authorList>
    </citation>
    <scope>NUCLEOTIDE SEQUENCE [LARGE SCALE GENOMIC DNA]</scope>
    <source>
        <strain evidence="2 3">DSM 18266</strain>
    </source>
</reference>
<accession>A0A6P1E426</accession>
<dbReference type="PANTHER" id="PTHR30093:SF47">
    <property type="entry name" value="TYPE IV PILUS NON-CORE MINOR PILIN PILE"/>
    <property type="match status" value="1"/>
</dbReference>
<keyword evidence="1" id="KW-0812">Transmembrane</keyword>
<dbReference type="Pfam" id="PF07963">
    <property type="entry name" value="N_methyl"/>
    <property type="match status" value="1"/>
</dbReference>
<feature type="transmembrane region" description="Helical" evidence="1">
    <location>
        <begin position="12"/>
        <end position="34"/>
    </location>
</feature>
<protein>
    <submittedName>
        <fullName evidence="2">Type IV pilin protein</fullName>
    </submittedName>
</protein>
<organism evidence="2 3">
    <name type="scientific">Thiorhodococcus mannitoliphagus</name>
    <dbReference type="NCBI Taxonomy" id="329406"/>
    <lineage>
        <taxon>Bacteria</taxon>
        <taxon>Pseudomonadati</taxon>
        <taxon>Pseudomonadota</taxon>
        <taxon>Gammaproteobacteria</taxon>
        <taxon>Chromatiales</taxon>
        <taxon>Chromatiaceae</taxon>
        <taxon>Thiorhodococcus</taxon>
    </lineage>
</organism>
<proteinExistence type="predicted"/>
<dbReference type="Proteomes" id="UP000471640">
    <property type="component" value="Unassembled WGS sequence"/>
</dbReference>
<dbReference type="PROSITE" id="PS00409">
    <property type="entry name" value="PROKAR_NTER_METHYL"/>
    <property type="match status" value="1"/>
</dbReference>
<dbReference type="GO" id="GO:0043683">
    <property type="term" value="P:type IV pilus assembly"/>
    <property type="evidence" value="ECO:0007669"/>
    <property type="project" value="InterPro"/>
</dbReference>
<keyword evidence="1" id="KW-1133">Transmembrane helix</keyword>
<name>A0A6P1E426_9GAMM</name>
<dbReference type="Gene3D" id="3.30.700.10">
    <property type="entry name" value="Glycoprotein, Type 4 Pilin"/>
    <property type="match status" value="1"/>
</dbReference>